<dbReference type="Pfam" id="PF02826">
    <property type="entry name" value="2-Hacid_dh_C"/>
    <property type="match status" value="1"/>
</dbReference>
<proteinExistence type="predicted"/>
<accession>A0ABQ2UMA9</accession>
<evidence type="ECO:0000313" key="5">
    <source>
        <dbReference type="Proteomes" id="UP000654471"/>
    </source>
</evidence>
<dbReference type="RefSeq" id="WP_189295880.1">
    <property type="nucleotide sequence ID" value="NZ_BMRP01000001.1"/>
</dbReference>
<reference evidence="5" key="1">
    <citation type="journal article" date="2019" name="Int. J. Syst. Evol. Microbiol.">
        <title>The Global Catalogue of Microorganisms (GCM) 10K type strain sequencing project: providing services to taxonomists for standard genome sequencing and annotation.</title>
        <authorList>
            <consortium name="The Broad Institute Genomics Platform"/>
            <consortium name="The Broad Institute Genome Sequencing Center for Infectious Disease"/>
            <person name="Wu L."/>
            <person name="Ma J."/>
        </authorList>
    </citation>
    <scope>NUCLEOTIDE SEQUENCE [LARGE SCALE GENOMIC DNA]</scope>
    <source>
        <strain evidence="5">JCM 3399</strain>
    </source>
</reference>
<dbReference type="InterPro" id="IPR036291">
    <property type="entry name" value="NAD(P)-bd_dom_sf"/>
</dbReference>
<dbReference type="InterPro" id="IPR029753">
    <property type="entry name" value="D-isomer_DH_CS"/>
</dbReference>
<feature type="domain" description="D-isomer specific 2-hydroxyacid dehydrogenase NAD-binding" evidence="3">
    <location>
        <begin position="114"/>
        <end position="285"/>
    </location>
</feature>
<dbReference type="SUPFAM" id="SSF51735">
    <property type="entry name" value="NAD(P)-binding Rossmann-fold domains"/>
    <property type="match status" value="1"/>
</dbReference>
<dbReference type="PANTHER" id="PTHR43333:SF1">
    <property type="entry name" value="D-ISOMER SPECIFIC 2-HYDROXYACID DEHYDROGENASE NAD-BINDING DOMAIN-CONTAINING PROTEIN"/>
    <property type="match status" value="1"/>
</dbReference>
<comment type="caution">
    <text evidence="4">The sequence shown here is derived from an EMBL/GenBank/DDBJ whole genome shotgun (WGS) entry which is preliminary data.</text>
</comment>
<dbReference type="InterPro" id="IPR006140">
    <property type="entry name" value="D-isomer_DH_NAD-bd"/>
</dbReference>
<protein>
    <submittedName>
        <fullName evidence="4">Dehydrogenase</fullName>
    </submittedName>
</protein>
<keyword evidence="2" id="KW-0520">NAD</keyword>
<evidence type="ECO:0000256" key="1">
    <source>
        <dbReference type="ARBA" id="ARBA00023002"/>
    </source>
</evidence>
<evidence type="ECO:0000313" key="4">
    <source>
        <dbReference type="EMBL" id="GGU44736.1"/>
    </source>
</evidence>
<gene>
    <name evidence="4" type="ORF">GCM10010211_05460</name>
</gene>
<name>A0ABQ2UMA9_9ACTN</name>
<dbReference type="Gene3D" id="3.40.50.720">
    <property type="entry name" value="NAD(P)-binding Rossmann-like Domain"/>
    <property type="match status" value="2"/>
</dbReference>
<dbReference type="PANTHER" id="PTHR43333">
    <property type="entry name" value="2-HACID_DH_C DOMAIN-CONTAINING PROTEIN"/>
    <property type="match status" value="1"/>
</dbReference>
<dbReference type="EMBL" id="BMRP01000001">
    <property type="protein sequence ID" value="GGU44736.1"/>
    <property type="molecule type" value="Genomic_DNA"/>
</dbReference>
<evidence type="ECO:0000256" key="2">
    <source>
        <dbReference type="ARBA" id="ARBA00023027"/>
    </source>
</evidence>
<dbReference type="PROSITE" id="PS00671">
    <property type="entry name" value="D_2_HYDROXYACID_DH_3"/>
    <property type="match status" value="1"/>
</dbReference>
<organism evidence="4 5">
    <name type="scientific">Streptomyces albospinus</name>
    <dbReference type="NCBI Taxonomy" id="285515"/>
    <lineage>
        <taxon>Bacteria</taxon>
        <taxon>Bacillati</taxon>
        <taxon>Actinomycetota</taxon>
        <taxon>Actinomycetes</taxon>
        <taxon>Kitasatosporales</taxon>
        <taxon>Streptomycetaceae</taxon>
        <taxon>Streptomyces</taxon>
    </lineage>
</organism>
<evidence type="ECO:0000259" key="3">
    <source>
        <dbReference type="Pfam" id="PF02826"/>
    </source>
</evidence>
<keyword evidence="5" id="KW-1185">Reference proteome</keyword>
<dbReference type="Proteomes" id="UP000654471">
    <property type="component" value="Unassembled WGS sequence"/>
</dbReference>
<dbReference type="CDD" id="cd12166">
    <property type="entry name" value="2-Hacid_dh_7"/>
    <property type="match status" value="1"/>
</dbReference>
<keyword evidence="1" id="KW-0560">Oxidoreductase</keyword>
<sequence length="330" mass="34686">MATADPHAATGDVWLPIPPGDIDGLPGGLSYVHWDAGPDYPADPARCVFYAVPYMKRADICLRPLPRMAGVRVVQTLTAGIEHMLPGLSHLPSGAVLSNARGLHDASTAELALTLTLASLRGIPDFVRAQDAGEWRGGFQPALADKSVLIVGYGSIGSAIEDRLTPFECARVIRIARTARDTVRGPVHPLSELTAHLPGADVVVLATPLTDGTRGLVGRDFLARMKDGALLVNVARGPVVDTGALLAELESGRLRAALDVTDPEPLPAGHPLWHAPGVLITPHVGGPSSAFLPRAKRLLREQLTLFAAGEPVRNVVATAPSPLASRSTKP</sequence>